<protein>
    <submittedName>
        <fullName evidence="1">Uncharacterized protein</fullName>
    </submittedName>
</protein>
<sequence length="43" mass="5073">MSEVGIGFSWSLTRPFLCWSDPFLSHNRSTVTLNFLDNRHYCH</sequence>
<name>A0A2P2NK82_RHIMU</name>
<proteinExistence type="predicted"/>
<evidence type="ECO:0000313" key="1">
    <source>
        <dbReference type="EMBL" id="MBX42893.1"/>
    </source>
</evidence>
<dbReference type="EMBL" id="GGEC01062409">
    <property type="protein sequence ID" value="MBX42893.1"/>
    <property type="molecule type" value="Transcribed_RNA"/>
</dbReference>
<dbReference type="AlphaFoldDB" id="A0A2P2NK82"/>
<organism evidence="1">
    <name type="scientific">Rhizophora mucronata</name>
    <name type="common">Asiatic mangrove</name>
    <dbReference type="NCBI Taxonomy" id="61149"/>
    <lineage>
        <taxon>Eukaryota</taxon>
        <taxon>Viridiplantae</taxon>
        <taxon>Streptophyta</taxon>
        <taxon>Embryophyta</taxon>
        <taxon>Tracheophyta</taxon>
        <taxon>Spermatophyta</taxon>
        <taxon>Magnoliopsida</taxon>
        <taxon>eudicotyledons</taxon>
        <taxon>Gunneridae</taxon>
        <taxon>Pentapetalae</taxon>
        <taxon>rosids</taxon>
        <taxon>fabids</taxon>
        <taxon>Malpighiales</taxon>
        <taxon>Rhizophoraceae</taxon>
        <taxon>Rhizophora</taxon>
    </lineage>
</organism>
<reference evidence="1" key="1">
    <citation type="submission" date="2018-02" db="EMBL/GenBank/DDBJ databases">
        <title>Rhizophora mucronata_Transcriptome.</title>
        <authorList>
            <person name="Meera S.P."/>
            <person name="Sreeshan A."/>
            <person name="Augustine A."/>
        </authorList>
    </citation>
    <scope>NUCLEOTIDE SEQUENCE</scope>
    <source>
        <tissue evidence="1">Leaf</tissue>
    </source>
</reference>
<accession>A0A2P2NK82</accession>